<evidence type="ECO:0000259" key="2">
    <source>
        <dbReference type="PROSITE" id="PS50053"/>
    </source>
</evidence>
<gene>
    <name evidence="4" type="primary">LOC109472623</name>
</gene>
<dbReference type="OrthoDB" id="10047883at2759"/>
<evidence type="ECO:0000313" key="3">
    <source>
        <dbReference type="Proteomes" id="UP000515135"/>
    </source>
</evidence>
<accession>A0A6P4YFJ2</accession>
<evidence type="ECO:0000313" key="4">
    <source>
        <dbReference type="RefSeq" id="XP_019628005.1"/>
    </source>
</evidence>
<keyword evidence="3" id="KW-1185">Reference proteome</keyword>
<protein>
    <submittedName>
        <fullName evidence="4">Uncharacterized protein LOC109472623</fullName>
    </submittedName>
</protein>
<dbReference type="Proteomes" id="UP000515135">
    <property type="component" value="Unplaced"/>
</dbReference>
<dbReference type="CDD" id="cd17039">
    <property type="entry name" value="Ubl_ubiquitin_like"/>
    <property type="match status" value="1"/>
</dbReference>
<feature type="domain" description="Ubiquitin-like" evidence="2">
    <location>
        <begin position="451"/>
        <end position="540"/>
    </location>
</feature>
<dbReference type="InterPro" id="IPR029071">
    <property type="entry name" value="Ubiquitin-like_domsf"/>
</dbReference>
<dbReference type="Gene3D" id="3.10.20.90">
    <property type="entry name" value="Phosphatidylinositol 3-kinase Catalytic Subunit, Chain A, domain 1"/>
    <property type="match status" value="1"/>
</dbReference>
<dbReference type="GO" id="GO:0016491">
    <property type="term" value="F:oxidoreductase activity"/>
    <property type="evidence" value="ECO:0007669"/>
    <property type="project" value="InterPro"/>
</dbReference>
<dbReference type="InterPro" id="IPR002227">
    <property type="entry name" value="Tyrosinase_Cu-bd"/>
</dbReference>
<dbReference type="KEGG" id="bbel:109472623"/>
<feature type="region of interest" description="Disordered" evidence="1">
    <location>
        <begin position="786"/>
        <end position="834"/>
    </location>
</feature>
<dbReference type="RefSeq" id="XP_019628005.1">
    <property type="nucleotide sequence ID" value="XM_019772446.1"/>
</dbReference>
<reference evidence="4" key="1">
    <citation type="submission" date="2025-08" db="UniProtKB">
        <authorList>
            <consortium name="RefSeq"/>
        </authorList>
    </citation>
    <scope>IDENTIFICATION</scope>
    <source>
        <tissue evidence="4">Gonad</tissue>
    </source>
</reference>
<organism evidence="3 4">
    <name type="scientific">Branchiostoma belcheri</name>
    <name type="common">Amphioxus</name>
    <dbReference type="NCBI Taxonomy" id="7741"/>
    <lineage>
        <taxon>Eukaryota</taxon>
        <taxon>Metazoa</taxon>
        <taxon>Chordata</taxon>
        <taxon>Cephalochordata</taxon>
        <taxon>Leptocardii</taxon>
        <taxon>Amphioxiformes</taxon>
        <taxon>Branchiostomatidae</taxon>
        <taxon>Branchiostoma</taxon>
    </lineage>
</organism>
<dbReference type="PROSITE" id="PS50053">
    <property type="entry name" value="UBIQUITIN_2"/>
    <property type="match status" value="1"/>
</dbReference>
<sequence>MPFGTRFLQSPSGAKNYSTDMAEPDFLDLHNFLADDIIRTREGGTGWMVDRALNAERCNPKTFLLKTRKCSENGSIVLEPALSPENYINSKSESTGGFFGVFASKRSVSISESLSEESVKTTIVSESSAVSQHKYAFVKSTDARGTVRFRIAPNAGFGASVAGSKSTSSSVEVFCEDLVRKSVDFEDLRGALGEHTVNTSATNIQGEDSLFVVTDVIVAGKISWEVKQNVESKKSGGAKVDVEPVNVGAEGGTSSQRPQEHRQVVNNAVLALKLAKVSYNSEGKIVRLDKSGSFEGNYTFGPGNEEREGQIAIKLLGSGENVRENSSLWIHYIPQEKRRRQRMPNYKLKTILGIGHQVLSDQVHIDQISLQCIVERGKYQRKVHKSWQLPLKGLVVTRERDSASPRRRIPWKKKKKERISLKKVAVTDVQADNTSTCVCNSELDIPKEDWVWLDCKQWRESLTKHEIQVDVEYKDSVRTLTVDEEDPIFVIMHKMRDKLPCHKQALTYKGSKIEYKEDTIKDLGVKDGDKLIMTRLVKDGIELYSQTSDCIAYGATTTNVSLPLEDIQTIGGKYPELKMDEGRVRQILQKEFSTDDQDISLEGFQQLMEAVGKKVERDDIHRAFLDDEDSSDDEFNVLDMMTSSFEGRSWLSDDEEGSCASNVNPKFPRSLSFEEQEYMDRASSDTEAEEYSSEDGGCLVKVKIPGLPEQKTLPTVPGFSEAKVEEASKLLQARLSLRSENLQAVVSDIDWETVDQRRMNWSDVQLSGLDDLGESDKFKALRLLKRQTSGKDKEDEEVVSKSLSSVEERVQLGPNLAGGASPMDSSHDEAEKFS</sequence>
<dbReference type="InterPro" id="IPR000626">
    <property type="entry name" value="Ubiquitin-like_dom"/>
</dbReference>
<dbReference type="AlphaFoldDB" id="A0A6P4YFJ2"/>
<evidence type="ECO:0000256" key="1">
    <source>
        <dbReference type="SAM" id="MobiDB-lite"/>
    </source>
</evidence>
<dbReference type="SUPFAM" id="SSF54236">
    <property type="entry name" value="Ubiquitin-like"/>
    <property type="match status" value="1"/>
</dbReference>
<dbReference type="PROSITE" id="PS00498">
    <property type="entry name" value="TYROSINASE_2"/>
    <property type="match status" value="1"/>
</dbReference>
<dbReference type="GeneID" id="109472623"/>
<name>A0A6P4YFJ2_BRABE</name>
<proteinExistence type="predicted"/>
<feature type="compositionally biased region" description="Basic and acidic residues" evidence="1">
    <location>
        <begin position="825"/>
        <end position="834"/>
    </location>
</feature>